<evidence type="ECO:0000313" key="1">
    <source>
        <dbReference type="EMBL" id="VDO06099.1"/>
    </source>
</evidence>
<evidence type="ECO:0000313" key="2">
    <source>
        <dbReference type="Proteomes" id="UP000268014"/>
    </source>
</evidence>
<protein>
    <submittedName>
        <fullName evidence="3">Kinesin motor domain-containing protein</fullName>
    </submittedName>
</protein>
<evidence type="ECO:0000313" key="3">
    <source>
        <dbReference type="WBParaSite" id="HPLM_0000068801-mRNA-1"/>
    </source>
</evidence>
<dbReference type="WBParaSite" id="HPLM_0000068801-mRNA-1">
    <property type="protein sequence ID" value="HPLM_0000068801-mRNA-1"/>
    <property type="gene ID" value="HPLM_0000068801"/>
</dbReference>
<organism evidence="3">
    <name type="scientific">Haemonchus placei</name>
    <name type="common">Barber's pole worm</name>
    <dbReference type="NCBI Taxonomy" id="6290"/>
    <lineage>
        <taxon>Eukaryota</taxon>
        <taxon>Metazoa</taxon>
        <taxon>Ecdysozoa</taxon>
        <taxon>Nematoda</taxon>
        <taxon>Chromadorea</taxon>
        <taxon>Rhabditida</taxon>
        <taxon>Rhabditina</taxon>
        <taxon>Rhabditomorpha</taxon>
        <taxon>Strongyloidea</taxon>
        <taxon>Trichostrongylidae</taxon>
        <taxon>Haemonchus</taxon>
    </lineage>
</organism>
<accession>A0A0N4VTS1</accession>
<proteinExistence type="predicted"/>
<dbReference type="EMBL" id="UZAF01000592">
    <property type="protein sequence ID" value="VDO06099.1"/>
    <property type="molecule type" value="Genomic_DNA"/>
</dbReference>
<reference evidence="1 2" key="2">
    <citation type="submission" date="2018-11" db="EMBL/GenBank/DDBJ databases">
        <authorList>
            <consortium name="Pathogen Informatics"/>
        </authorList>
    </citation>
    <scope>NUCLEOTIDE SEQUENCE [LARGE SCALE GENOMIC DNA]</scope>
    <source>
        <strain evidence="1 2">MHpl1</strain>
    </source>
</reference>
<gene>
    <name evidence="1" type="ORF">HPLM_LOCUS689</name>
</gene>
<dbReference type="OrthoDB" id="10569047at2759"/>
<dbReference type="AlphaFoldDB" id="A0A0N4VTS1"/>
<name>A0A0N4VTS1_HAEPC</name>
<sequence length="143" mass="15137">MDICKTTRMGQLRSTSVVIRSKRGSEVNTIHPIVTSHFVKATLRCARVAVTVESPTGKHAAAYPSNGLSDQGSGIVSACEKTTMEKLLDQEEPIKKSAPPVDSGEGQLLHQAAYGRRFDSDEALGELPRGAAKVTLTCAGVTG</sequence>
<reference evidence="3" key="1">
    <citation type="submission" date="2017-02" db="UniProtKB">
        <authorList>
            <consortium name="WormBaseParasite"/>
        </authorList>
    </citation>
    <scope>IDENTIFICATION</scope>
</reference>
<keyword evidence="2" id="KW-1185">Reference proteome</keyword>
<dbReference type="Proteomes" id="UP000268014">
    <property type="component" value="Unassembled WGS sequence"/>
</dbReference>